<dbReference type="AlphaFoldDB" id="M7TN75"/>
<dbReference type="SUPFAM" id="SSF52540">
    <property type="entry name" value="P-loop containing nucleoside triphosphate hydrolases"/>
    <property type="match status" value="2"/>
</dbReference>
<feature type="region of interest" description="Disordered" evidence="2">
    <location>
        <begin position="460"/>
        <end position="523"/>
    </location>
</feature>
<dbReference type="Pfam" id="PF00350">
    <property type="entry name" value="Dynamin_N"/>
    <property type="match status" value="1"/>
</dbReference>
<dbReference type="InterPro" id="IPR056024">
    <property type="entry name" value="DUF7605"/>
</dbReference>
<dbReference type="PANTHER" id="PTHR36681">
    <property type="entry name" value="NUCLEAR GTPASE, GERMINAL CENTER-ASSOCIATED, TANDEM DUPLICATE 3"/>
    <property type="match status" value="1"/>
</dbReference>
<dbReference type="OrthoDB" id="3598281at2759"/>
<feature type="coiled-coil region" evidence="1">
    <location>
        <begin position="413"/>
        <end position="447"/>
    </location>
</feature>
<reference evidence="6" key="1">
    <citation type="journal article" date="2013" name="Genome Announc.">
        <title>Draft genome sequence of the grapevine dieback fungus Eutypa lata UCR-EL1.</title>
        <authorList>
            <person name="Blanco-Ulate B."/>
            <person name="Rolshausen P.E."/>
            <person name="Cantu D."/>
        </authorList>
    </citation>
    <scope>NUCLEOTIDE SEQUENCE [LARGE SCALE GENOMIC DNA]</scope>
    <source>
        <strain evidence="6">UCR-EL1</strain>
    </source>
</reference>
<name>M7TN75_EUTLA</name>
<dbReference type="HOGENOM" id="CLU_005249_4_1_1"/>
<protein>
    <submittedName>
        <fullName evidence="5">Putative tat pathway signal sequence protein</fullName>
    </submittedName>
</protein>
<evidence type="ECO:0000313" key="6">
    <source>
        <dbReference type="Proteomes" id="UP000012174"/>
    </source>
</evidence>
<dbReference type="PANTHER" id="PTHR36681:SF3">
    <property type="entry name" value="NUCLEAR GTPASE, GERMINAL CENTER-ASSOCIATED, TANDEM DUPLICATE 3"/>
    <property type="match status" value="1"/>
</dbReference>
<dbReference type="eggNOG" id="ENOG502QU12">
    <property type="taxonomic scope" value="Eukaryota"/>
</dbReference>
<dbReference type="KEGG" id="ela:UCREL1_4861"/>
<dbReference type="Pfam" id="PF24564">
    <property type="entry name" value="DUF7605"/>
    <property type="match status" value="1"/>
</dbReference>
<feature type="region of interest" description="Disordered" evidence="2">
    <location>
        <begin position="1"/>
        <end position="24"/>
    </location>
</feature>
<dbReference type="EMBL" id="KB706305">
    <property type="protein sequence ID" value="EMR68130.1"/>
    <property type="molecule type" value="Genomic_DNA"/>
</dbReference>
<evidence type="ECO:0000259" key="4">
    <source>
        <dbReference type="Pfam" id="PF24564"/>
    </source>
</evidence>
<accession>M7TN75</accession>
<feature type="compositionally biased region" description="Acidic residues" evidence="2">
    <location>
        <begin position="1080"/>
        <end position="1094"/>
    </location>
</feature>
<dbReference type="InterPro" id="IPR027417">
    <property type="entry name" value="P-loop_NTPase"/>
</dbReference>
<evidence type="ECO:0000259" key="3">
    <source>
        <dbReference type="Pfam" id="PF00350"/>
    </source>
</evidence>
<keyword evidence="6" id="KW-1185">Reference proteome</keyword>
<dbReference type="Proteomes" id="UP000012174">
    <property type="component" value="Unassembled WGS sequence"/>
</dbReference>
<proteinExistence type="predicted"/>
<feature type="domain" description="Dynamin N-terminal" evidence="3">
    <location>
        <begin position="125"/>
        <end position="363"/>
    </location>
</feature>
<sequence length="1107" mass="123354">MDSPNATDPTRPVKREPGDETPDNAIVSEMKLKAEPDMDADANTIAGGDASMEVDPQPGFEETDYLQQLVHEQIPEVLETGVEIATKLLKQLKEPLEKAGTPDVELWLKSINDLESRAKPPRTVVGVVGNTGAGKSSVINALLDEERLLPTNCLRACTASPTEISYNHSTDPSQLYRAEIEFISREDWVTELKILFSDLLDGNGQVSREATVGDSDAAVAYAKLKAVYPSKTKEMLAEGSPESFANEPAVRGILGSVKKLNEGSASKLYDRLQHYVDSKEKNTGVDHKKRNIPMEYWPLIKVVRIYTKAAALSTGAVIVDLPGVQDSNAARAAVAANYQKSCTGLWIVAPITRAVDDKTAKTLLGDSFKRQLKYDGTYSAVSFICSKTDDISITEAADSLGLEEEISESWDQAEELGNKKKSLQDKVRALKERKAKYGESLDECEAQFDVWEEIQTQVSEGKTVYAPSEKSKKRKRAGDLSGSRKNRESDVDDDSFGSDSDSSDKENSQPNENRQPLDEDTIDKMLASIKSERKRIREARKALDKEIADNRKEIPLVQAERDELLAESKAICIKGRNEYSTQAIRHDFSMGIKELDQENAVEEDDTTFDPDQDIRDYDEVARSLPVFCVSSRAYQKLSGRLRKDDFQSHGYLSLEDTGVPSLQEHAKKLTEAGRASHCRRFLNDLLQLVNSMKLWAANDNTRSTLTDLEKRREEMHLRKLLDDLERGFESSVKESTSLLHETLEEHIYEAFNALIPQAVKSAVGTAEGWGAHRSLGGMYWATYKATVRRNGVFSGAAGPRDFNAELFDPISRNLATGWERAFQRRLPAILTQFASKTKKLLNDFHQAARARAVARHTNVTAMFTLGNQILAHIRTLEDLPNVLKATITDLQRDASREFTPAIMDAMMYAYEACSAESGPGQYNRMKTIMVGHVDTSRHNMFRDATDTVKAQLQAMCRTVKKQMSDRVEDIFDVVFRDYMGVIVGADVDRHVKLSPAEIAMRTTVNDILHRGDAMFAPPTSNEDEEPEAMQDVIATSEPEETDEHQVKAEPDDGSMAPTASEHDPTAETTVEPGQDTVYDAVEDQEPSEELDLDDLIQQQIREESQQV</sequence>
<dbReference type="InterPro" id="IPR045063">
    <property type="entry name" value="Dynamin_N"/>
</dbReference>
<gene>
    <name evidence="5" type="ORF">UCREL1_4861</name>
</gene>
<feature type="region of interest" description="Disordered" evidence="2">
    <location>
        <begin position="1036"/>
        <end position="1094"/>
    </location>
</feature>
<organism evidence="5 6">
    <name type="scientific">Eutypa lata (strain UCR-EL1)</name>
    <name type="common">Grapevine dieback disease fungus</name>
    <name type="synonym">Eutypa armeniacae</name>
    <dbReference type="NCBI Taxonomy" id="1287681"/>
    <lineage>
        <taxon>Eukaryota</taxon>
        <taxon>Fungi</taxon>
        <taxon>Dikarya</taxon>
        <taxon>Ascomycota</taxon>
        <taxon>Pezizomycotina</taxon>
        <taxon>Sordariomycetes</taxon>
        <taxon>Xylariomycetidae</taxon>
        <taxon>Xylariales</taxon>
        <taxon>Diatrypaceae</taxon>
        <taxon>Eutypa</taxon>
    </lineage>
</organism>
<keyword evidence="1" id="KW-0175">Coiled coil</keyword>
<feature type="domain" description="DUF7605" evidence="4">
    <location>
        <begin position="772"/>
        <end position="936"/>
    </location>
</feature>
<evidence type="ECO:0000256" key="1">
    <source>
        <dbReference type="SAM" id="Coils"/>
    </source>
</evidence>
<evidence type="ECO:0000313" key="5">
    <source>
        <dbReference type="EMBL" id="EMR68130.1"/>
    </source>
</evidence>
<evidence type="ECO:0000256" key="2">
    <source>
        <dbReference type="SAM" id="MobiDB-lite"/>
    </source>
</evidence>
<dbReference type="OMA" id="VAQGYMK"/>
<dbReference type="Gene3D" id="3.40.50.300">
    <property type="entry name" value="P-loop containing nucleotide triphosphate hydrolases"/>
    <property type="match status" value="1"/>
</dbReference>